<dbReference type="SMART" id="SM00849">
    <property type="entry name" value="Lactamase_B"/>
    <property type="match status" value="1"/>
</dbReference>
<feature type="domain" description="Metallo-beta-lactamase" evidence="1">
    <location>
        <begin position="34"/>
        <end position="224"/>
    </location>
</feature>
<dbReference type="PANTHER" id="PTHR42663">
    <property type="entry name" value="HYDROLASE C777.06C-RELATED-RELATED"/>
    <property type="match status" value="1"/>
</dbReference>
<evidence type="ECO:0000313" key="2">
    <source>
        <dbReference type="EMBL" id="MCH7414957.1"/>
    </source>
</evidence>
<gene>
    <name evidence="2" type="ORF">MM213_15760</name>
</gene>
<evidence type="ECO:0000259" key="1">
    <source>
        <dbReference type="SMART" id="SM00849"/>
    </source>
</evidence>
<dbReference type="Gene3D" id="3.60.15.10">
    <property type="entry name" value="Ribonuclease Z/Hydroxyacylglutathione hydrolase-like"/>
    <property type="match status" value="1"/>
</dbReference>
<accession>A0ABS9VEU9</accession>
<dbReference type="CDD" id="cd16279">
    <property type="entry name" value="metallo-hydrolase-like_MBL-fold"/>
    <property type="match status" value="1"/>
</dbReference>
<evidence type="ECO:0000313" key="3">
    <source>
        <dbReference type="Proteomes" id="UP001165430"/>
    </source>
</evidence>
<dbReference type="RefSeq" id="WP_241413785.1">
    <property type="nucleotide sequence ID" value="NZ_JAKZGO010000015.1"/>
</dbReference>
<dbReference type="InterPro" id="IPR001279">
    <property type="entry name" value="Metallo-B-lactamas"/>
</dbReference>
<protein>
    <submittedName>
        <fullName evidence="2">MBL fold metallo-hydrolase</fullName>
    </submittedName>
</protein>
<dbReference type="SUPFAM" id="SSF56281">
    <property type="entry name" value="Metallo-hydrolase/oxidoreductase"/>
    <property type="match status" value="1"/>
</dbReference>
<sequence length="263" mass="29778">MKVTFLGTGTSQGVPVIGCNCVVCASLDFRDKRLRSAIYIEVQGKSIVIDTGPDFRTQMLREKISSLDAVVFTHEHKDHTAGLDDIRPFNFMLQKDMPIYGTKQVLNQIKREFSYIFEKVKYPGVPQVITHEITKELDFDVEGVKFSPIEVMHYRLPVLGFRIGDFTYITDAKTITDEELEKIKGTKVLVLNALQINHHISHFTLDEAILMVKKINPEIAYFTHISHKLGTHSEVEAKLPKHIKLAFDGLKIDIATCTSITTS</sequence>
<dbReference type="EMBL" id="JAKZGO010000015">
    <property type="protein sequence ID" value="MCH7414957.1"/>
    <property type="molecule type" value="Genomic_DNA"/>
</dbReference>
<dbReference type="InterPro" id="IPR036866">
    <property type="entry name" value="RibonucZ/Hydroxyglut_hydro"/>
</dbReference>
<proteinExistence type="predicted"/>
<reference evidence="2" key="1">
    <citation type="submission" date="2022-03" db="EMBL/GenBank/DDBJ databases">
        <title>De novo assembled genomes of Belliella spp. (Cyclobacteriaceae) strains.</title>
        <authorList>
            <person name="Szabo A."/>
            <person name="Korponai K."/>
            <person name="Felfoldi T."/>
        </authorList>
    </citation>
    <scope>NUCLEOTIDE SEQUENCE</scope>
    <source>
        <strain evidence="2">DSM 111903</strain>
    </source>
</reference>
<dbReference type="Pfam" id="PF12706">
    <property type="entry name" value="Lactamase_B_2"/>
    <property type="match status" value="1"/>
</dbReference>
<dbReference type="Proteomes" id="UP001165430">
    <property type="component" value="Unassembled WGS sequence"/>
</dbReference>
<dbReference type="PANTHER" id="PTHR42663:SF6">
    <property type="entry name" value="HYDROLASE C777.06C-RELATED"/>
    <property type="match status" value="1"/>
</dbReference>
<keyword evidence="3" id="KW-1185">Reference proteome</keyword>
<organism evidence="2 3">
    <name type="scientific">Belliella alkalica</name>
    <dbReference type="NCBI Taxonomy" id="1730871"/>
    <lineage>
        <taxon>Bacteria</taxon>
        <taxon>Pseudomonadati</taxon>
        <taxon>Bacteroidota</taxon>
        <taxon>Cytophagia</taxon>
        <taxon>Cytophagales</taxon>
        <taxon>Cyclobacteriaceae</taxon>
        <taxon>Belliella</taxon>
    </lineage>
</organism>
<name>A0ABS9VEU9_9BACT</name>
<comment type="caution">
    <text evidence="2">The sequence shown here is derived from an EMBL/GenBank/DDBJ whole genome shotgun (WGS) entry which is preliminary data.</text>
</comment>